<dbReference type="InterPro" id="IPR006059">
    <property type="entry name" value="SBP"/>
</dbReference>
<name>A0A7X3FEJ0_9BACL</name>
<dbReference type="Gene3D" id="3.40.190.10">
    <property type="entry name" value="Periplasmic binding protein-like II"/>
    <property type="match status" value="2"/>
</dbReference>
<organism evidence="2 3">
    <name type="scientific">Paenibacillus lutrae</name>
    <dbReference type="NCBI Taxonomy" id="2078573"/>
    <lineage>
        <taxon>Bacteria</taxon>
        <taxon>Bacillati</taxon>
        <taxon>Bacillota</taxon>
        <taxon>Bacilli</taxon>
        <taxon>Bacillales</taxon>
        <taxon>Paenibacillaceae</taxon>
        <taxon>Paenibacillus</taxon>
    </lineage>
</organism>
<dbReference type="PROSITE" id="PS51257">
    <property type="entry name" value="PROKAR_LIPOPROTEIN"/>
    <property type="match status" value="1"/>
</dbReference>
<dbReference type="EMBL" id="RHLK01000001">
    <property type="protein sequence ID" value="MVO98172.1"/>
    <property type="molecule type" value="Genomic_DNA"/>
</dbReference>
<dbReference type="PANTHER" id="PTHR43649:SF12">
    <property type="entry name" value="DIACETYLCHITOBIOSE BINDING PROTEIN DASA"/>
    <property type="match status" value="1"/>
</dbReference>
<dbReference type="AlphaFoldDB" id="A0A7X3FEJ0"/>
<dbReference type="PANTHER" id="PTHR43649">
    <property type="entry name" value="ARABINOSE-BINDING PROTEIN-RELATED"/>
    <property type="match status" value="1"/>
</dbReference>
<dbReference type="InterPro" id="IPR050490">
    <property type="entry name" value="Bact_solute-bd_prot1"/>
</dbReference>
<evidence type="ECO:0000256" key="1">
    <source>
        <dbReference type="SAM" id="SignalP"/>
    </source>
</evidence>
<keyword evidence="3" id="KW-1185">Reference proteome</keyword>
<dbReference type="SUPFAM" id="SSF53850">
    <property type="entry name" value="Periplasmic binding protein-like II"/>
    <property type="match status" value="1"/>
</dbReference>
<gene>
    <name evidence="2" type="ORF">EDM21_01220</name>
</gene>
<comment type="caution">
    <text evidence="2">The sequence shown here is derived from an EMBL/GenBank/DDBJ whole genome shotgun (WGS) entry which is preliminary data.</text>
</comment>
<proteinExistence type="predicted"/>
<dbReference type="RefSeq" id="WP_157332111.1">
    <property type="nucleotide sequence ID" value="NZ_RHLK01000001.1"/>
</dbReference>
<dbReference type="OrthoDB" id="9769685at2"/>
<dbReference type="Pfam" id="PF01547">
    <property type="entry name" value="SBP_bac_1"/>
    <property type="match status" value="1"/>
</dbReference>
<feature type="chain" id="PRO_5031397381" evidence="1">
    <location>
        <begin position="27"/>
        <end position="443"/>
    </location>
</feature>
<evidence type="ECO:0000313" key="3">
    <source>
        <dbReference type="Proteomes" id="UP000490800"/>
    </source>
</evidence>
<protein>
    <submittedName>
        <fullName evidence="2">Extracellular solute-binding protein</fullName>
    </submittedName>
</protein>
<feature type="signal peptide" evidence="1">
    <location>
        <begin position="1"/>
        <end position="26"/>
    </location>
</feature>
<accession>A0A7X3FEJ0</accession>
<sequence>MKAWRRTTLLLTVAVLIFMTACGSISDGGKKTGNAGNDAGKGDETIELTFANWISTEDSTKEAFAQLVAGFEAAHPNIKIKSLGIPFNEYKDQMLVASTGGNTPDVLMANQGFTPAFASAGIAQPLEPLLGSDVIADILPPSKSGVTFGSQVIAMPWTPHPNALFWNKTLFRQAGLDPDKPPRTIDEMLEYAAAIAKLGKNEQGNPIYGIGETTKTGAYTGQMLLRNTLARGGKFIDDQGKLSFDQGPALTDSLNDLRELAVNKITPVGAEIKDLRAMFGTGSLGMLVDGDFGRNNFRQTSGKGEAFDREWGVATIPAGVTGRSETVFTEHQLLISASTKHAGEAAEFVNYLVSKEAMILYHKLNGVMSSRISVASLPELNLDDYAKVFNEQMKTASLLPTANPKFDQAMKEASNLAVLAATTNEPIPALIDKIMPKLKALYK</sequence>
<reference evidence="2 3" key="1">
    <citation type="journal article" date="2019" name="Microorganisms">
        <title>Paenibacillus lutrae sp. nov., A Chitinolytic Species Isolated from A River Otter in Castril Natural Park, Granada, Spain.</title>
        <authorList>
            <person name="Rodriguez M."/>
            <person name="Reina J.C."/>
            <person name="Bejar V."/>
            <person name="Llamas I."/>
        </authorList>
    </citation>
    <scope>NUCLEOTIDE SEQUENCE [LARGE SCALE GENOMIC DNA]</scope>
    <source>
        <strain evidence="2 3">N10</strain>
    </source>
</reference>
<evidence type="ECO:0000313" key="2">
    <source>
        <dbReference type="EMBL" id="MVO98172.1"/>
    </source>
</evidence>
<keyword evidence="1" id="KW-0732">Signal</keyword>
<dbReference type="Proteomes" id="UP000490800">
    <property type="component" value="Unassembled WGS sequence"/>
</dbReference>